<dbReference type="InterPro" id="IPR011009">
    <property type="entry name" value="Kinase-like_dom_sf"/>
</dbReference>
<dbReference type="OrthoDB" id="5125808at2"/>
<keyword evidence="2" id="KW-1133">Transmembrane helix</keyword>
<keyword evidence="5" id="KW-1185">Reference proteome</keyword>
<dbReference type="GO" id="GO:0005524">
    <property type="term" value="F:ATP binding"/>
    <property type="evidence" value="ECO:0007669"/>
    <property type="project" value="InterPro"/>
</dbReference>
<comment type="caution">
    <text evidence="4">The sequence shown here is derived from an EMBL/GenBank/DDBJ whole genome shotgun (WGS) entry which is preliminary data.</text>
</comment>
<dbReference type="EMBL" id="RZNC01000003">
    <property type="protein sequence ID" value="RWZ61452.1"/>
    <property type="molecule type" value="Genomic_DNA"/>
</dbReference>
<dbReference type="GO" id="GO:0004672">
    <property type="term" value="F:protein kinase activity"/>
    <property type="evidence" value="ECO:0007669"/>
    <property type="project" value="InterPro"/>
</dbReference>
<evidence type="ECO:0000256" key="1">
    <source>
        <dbReference type="SAM" id="MobiDB-lite"/>
    </source>
</evidence>
<feature type="compositionally biased region" description="Acidic residues" evidence="1">
    <location>
        <begin position="393"/>
        <end position="409"/>
    </location>
</feature>
<organism evidence="4 5">
    <name type="scientific">Labedella populi</name>
    <dbReference type="NCBI Taxonomy" id="2498850"/>
    <lineage>
        <taxon>Bacteria</taxon>
        <taxon>Bacillati</taxon>
        <taxon>Actinomycetota</taxon>
        <taxon>Actinomycetes</taxon>
        <taxon>Micrococcales</taxon>
        <taxon>Microbacteriaceae</taxon>
        <taxon>Labedella</taxon>
    </lineage>
</organism>
<sequence>MSTRTSPPPHVAPVRRAASGSATQPRGDGLVAGYRTIRRAADRHGGRVRTGRSAGSPSESGPTGEGAPGSDREAAPTAVSLVTFDEHVADENAMRLIEMLDMLAGPAIPRIIDVADDESDGPVVVLEFCGESVASLLAAGTEITAGEVVTLVVPILSAVLSLHDRGFAHGDLSVASIAIGAGGRPLLLGVERAVELVGAGRDRERSAADDIRRIADVLADLAPAVRDPSRRRRVDEVAEAIRSGAGAPFSSAFRATAEVRLFEIAEPSPLVLSSAHDHDVRSGERPSPPVVREERRRRARVDEPGQGVVVTVVRLAAAARDRLGAIRVWFGLGSAAPRRRGPLVVGLVIVVGTVLALILVPRGHESRSVDVTGSPAAATSATVGAHPPRADTSSDDTSSDDTSSDDTPSDETPSGAGDASSEDVVAGARAVVDGIAACAVSAADDCWASVIESGTALSGELAASEDPLGSLPDALALPVEAVELRARDDYGDARVVLITPIDGTRPASVLMIRTEAGWRLRDAFDA</sequence>
<evidence type="ECO:0000313" key="5">
    <source>
        <dbReference type="Proteomes" id="UP000288603"/>
    </source>
</evidence>
<dbReference type="PROSITE" id="PS50011">
    <property type="entry name" value="PROTEIN_KINASE_DOM"/>
    <property type="match status" value="1"/>
</dbReference>
<feature type="region of interest" description="Disordered" evidence="1">
    <location>
        <begin position="367"/>
        <end position="422"/>
    </location>
</feature>
<feature type="transmembrane region" description="Helical" evidence="2">
    <location>
        <begin position="343"/>
        <end position="360"/>
    </location>
</feature>
<dbReference type="InterPro" id="IPR000719">
    <property type="entry name" value="Prot_kinase_dom"/>
</dbReference>
<keyword evidence="2" id="KW-0812">Transmembrane</keyword>
<dbReference type="Proteomes" id="UP000288603">
    <property type="component" value="Unassembled WGS sequence"/>
</dbReference>
<evidence type="ECO:0000313" key="4">
    <source>
        <dbReference type="EMBL" id="RWZ61452.1"/>
    </source>
</evidence>
<gene>
    <name evidence="4" type="ORF">ELQ92_10700</name>
</gene>
<feature type="region of interest" description="Disordered" evidence="1">
    <location>
        <begin position="1"/>
        <end position="75"/>
    </location>
</feature>
<protein>
    <recommendedName>
        <fullName evidence="3">Protein kinase domain-containing protein</fullName>
    </recommendedName>
</protein>
<feature type="compositionally biased region" description="Pro residues" evidence="1">
    <location>
        <begin position="1"/>
        <end position="11"/>
    </location>
</feature>
<evidence type="ECO:0000256" key="2">
    <source>
        <dbReference type="SAM" id="Phobius"/>
    </source>
</evidence>
<dbReference type="AlphaFoldDB" id="A0A444QBQ3"/>
<feature type="domain" description="Protein kinase" evidence="3">
    <location>
        <begin position="34"/>
        <end position="330"/>
    </location>
</feature>
<feature type="compositionally biased region" description="Low complexity" evidence="1">
    <location>
        <begin position="53"/>
        <end position="62"/>
    </location>
</feature>
<keyword evidence="2" id="KW-0472">Membrane</keyword>
<dbReference type="RefSeq" id="WP_128498941.1">
    <property type="nucleotide sequence ID" value="NZ_RZNC01000003.1"/>
</dbReference>
<dbReference type="SUPFAM" id="SSF56112">
    <property type="entry name" value="Protein kinase-like (PK-like)"/>
    <property type="match status" value="1"/>
</dbReference>
<name>A0A444QBQ3_9MICO</name>
<accession>A0A444QBQ3</accession>
<evidence type="ECO:0000259" key="3">
    <source>
        <dbReference type="PROSITE" id="PS50011"/>
    </source>
</evidence>
<feature type="compositionally biased region" description="Basic and acidic residues" evidence="1">
    <location>
        <begin position="275"/>
        <end position="284"/>
    </location>
</feature>
<dbReference type="Gene3D" id="1.10.510.10">
    <property type="entry name" value="Transferase(Phosphotransferase) domain 1"/>
    <property type="match status" value="1"/>
</dbReference>
<feature type="region of interest" description="Disordered" evidence="1">
    <location>
        <begin position="274"/>
        <end position="299"/>
    </location>
</feature>
<reference evidence="4 5" key="1">
    <citation type="submission" date="2018-12" db="EMBL/GenBank/DDBJ databases">
        <authorList>
            <person name="Li F."/>
        </authorList>
    </citation>
    <scope>NUCLEOTIDE SEQUENCE [LARGE SCALE GENOMIC DNA]</scope>
    <source>
        <strain evidence="4 5">8H24J-4-2</strain>
    </source>
</reference>
<proteinExistence type="predicted"/>